<sequence length="194" mass="22695">MDELDSKEKQKMASKQYREKQKEIQMQQQEVLDRLQLENIKLEAENSLLKQQNNSVFLELHSTIKDLAYEIQKMNQNGAEIVENQQLELDPTIFTDEPYQFNQNSFFVFVLLILLILPSIFIPTQFQYNNIAPKFLDVQAYNHSSETEQKYAGVQLKKFTNVAKSNNTAIQEISRGFQIDKLCERYCEGNIDAE</sequence>
<dbReference type="GO" id="GO:0006351">
    <property type="term" value="P:DNA-templated transcription"/>
    <property type="evidence" value="ECO:0007669"/>
    <property type="project" value="InterPro"/>
</dbReference>
<evidence type="ECO:0000256" key="2">
    <source>
        <dbReference type="SAM" id="Phobius"/>
    </source>
</evidence>
<reference evidence="5" key="2">
    <citation type="submission" date="2020-12" db="EMBL/GenBank/DDBJ databases">
        <title>New Spironucleus salmonicida genome in near-complete chromosomes.</title>
        <authorList>
            <person name="Xu F."/>
            <person name="Kurt Z."/>
            <person name="Jimenez-Gonzalez A."/>
            <person name="Astvaldsson A."/>
            <person name="Andersson J.O."/>
            <person name="Svard S.G."/>
        </authorList>
    </citation>
    <scope>NUCLEOTIDE SEQUENCE</scope>
    <source>
        <strain evidence="5">ATCC 50377</strain>
    </source>
</reference>
<accession>V6LF66</accession>
<evidence type="ECO:0000313" key="5">
    <source>
        <dbReference type="EMBL" id="KAH0572767.1"/>
    </source>
</evidence>
<keyword evidence="2" id="KW-0812">Transmembrane</keyword>
<dbReference type="Proteomes" id="UP000018208">
    <property type="component" value="Unassembled WGS sequence"/>
</dbReference>
<feature type="region of interest" description="Disordered" evidence="1">
    <location>
        <begin position="1"/>
        <end position="20"/>
    </location>
</feature>
<organism evidence="4">
    <name type="scientific">Spironucleus salmonicida</name>
    <dbReference type="NCBI Taxonomy" id="348837"/>
    <lineage>
        <taxon>Eukaryota</taxon>
        <taxon>Metamonada</taxon>
        <taxon>Diplomonadida</taxon>
        <taxon>Hexamitidae</taxon>
        <taxon>Hexamitinae</taxon>
        <taxon>Spironucleus</taxon>
    </lineage>
</organism>
<feature type="transmembrane region" description="Helical" evidence="2">
    <location>
        <begin position="106"/>
        <end position="126"/>
    </location>
</feature>
<reference evidence="4 5" key="1">
    <citation type="journal article" date="2014" name="PLoS Genet.">
        <title>The Genome of Spironucleus salmonicida Highlights a Fish Pathogen Adapted to Fluctuating Environments.</title>
        <authorList>
            <person name="Xu F."/>
            <person name="Jerlstrom-Hultqvist J."/>
            <person name="Einarsson E."/>
            <person name="Astvaldsson A."/>
            <person name="Svard S.G."/>
            <person name="Andersson J.O."/>
        </authorList>
    </citation>
    <scope>NUCLEOTIDE SEQUENCE</scope>
    <source>
        <strain evidence="5">ATCC 50377</strain>
    </source>
</reference>
<evidence type="ECO:0000259" key="3">
    <source>
        <dbReference type="PROSITE" id="PS51321"/>
    </source>
</evidence>
<dbReference type="PROSITE" id="PS51321">
    <property type="entry name" value="TFIIS_CENTRAL"/>
    <property type="match status" value="1"/>
</dbReference>
<dbReference type="VEuPathDB" id="GiardiaDB:SS50377_24880"/>
<dbReference type="EMBL" id="KI546144">
    <property type="protein sequence ID" value="EST43147.1"/>
    <property type="molecule type" value="Genomic_DNA"/>
</dbReference>
<evidence type="ECO:0000313" key="6">
    <source>
        <dbReference type="Proteomes" id="UP000018208"/>
    </source>
</evidence>
<keyword evidence="6" id="KW-1185">Reference proteome</keyword>
<protein>
    <recommendedName>
        <fullName evidence="3">TFIIS central domain-containing protein</fullName>
    </recommendedName>
</protein>
<evidence type="ECO:0000313" key="4">
    <source>
        <dbReference type="EMBL" id="EST43147.1"/>
    </source>
</evidence>
<proteinExistence type="predicted"/>
<dbReference type="CDD" id="cd14686">
    <property type="entry name" value="bZIP"/>
    <property type="match status" value="1"/>
</dbReference>
<keyword evidence="2" id="KW-0472">Membrane</keyword>
<keyword evidence="2" id="KW-1133">Transmembrane helix</keyword>
<dbReference type="EMBL" id="AUWU02000005">
    <property type="protein sequence ID" value="KAH0572767.1"/>
    <property type="molecule type" value="Genomic_DNA"/>
</dbReference>
<name>V6LF66_9EUKA</name>
<dbReference type="AlphaFoldDB" id="V6LF66"/>
<gene>
    <name evidence="4" type="ORF">SS50377_17204</name>
    <name evidence="5" type="ORF">SS50377_24880</name>
</gene>
<feature type="domain" description="TFIIS central" evidence="3">
    <location>
        <begin position="1"/>
        <end position="32"/>
    </location>
</feature>
<evidence type="ECO:0000256" key="1">
    <source>
        <dbReference type="SAM" id="MobiDB-lite"/>
    </source>
</evidence>
<dbReference type="InterPro" id="IPR003618">
    <property type="entry name" value="TFIIS_cen_dom"/>
</dbReference>